<feature type="region of interest" description="Disordered" evidence="1">
    <location>
        <begin position="946"/>
        <end position="1039"/>
    </location>
</feature>
<dbReference type="EMBL" id="MCFA01000113">
    <property type="protein sequence ID" value="ORY06878.1"/>
    <property type="molecule type" value="Genomic_DNA"/>
</dbReference>
<evidence type="ECO:0000256" key="1">
    <source>
        <dbReference type="SAM" id="MobiDB-lite"/>
    </source>
</evidence>
<feature type="compositionally biased region" description="Low complexity" evidence="1">
    <location>
        <begin position="525"/>
        <end position="552"/>
    </location>
</feature>
<name>A0A1Y1Z9D0_9PLEO</name>
<sequence length="1232" mass="133640">MCLYRYVFYSRCQHAELIKIHYCDRAKELGWPQWDSIRYLRDDTRRRANIPDLSARYPPCEPASSRDAFPPPATYSMVTSSGPRAAAHSWADDVVQSETEPPSHAHLMPRSLHSDSAAPAPAGGDESTCTVESEGASMLEIGIPMENCSSISMRLRHHDGKVKEIIARFESYCEPQGYHEPHPDEPVADETQVHADDGRTRTSSSATVRHYEPDRDISAQDSDMGIPCPTLHPTPGGQHPIDTGYLDTTTRGDGKGTDAETDTGLEQESSQSPRKSKPKEMAAVRSRGPQLSTARRAVERESRKKPADNDASTASKAKTHRSTRSSTDLRKEHGADTTAFLTKNAAAAVEVDITASGVPKDFRRIKSKATLKSPTVSPSRDHAKQKSPPKVPSSPTKSGKFAAHGFLTAETYHPSGRSGPSSVASEEYYSAMSEVSTVSYITASESQDLGAGEHNLKSANRDKPRQLATSIDGPKPREHHEGKSDPPFMAPTGTGKGVSTKQPKLSLKIPHTKNLAADRKPPFALPSATSSASASPVSPSSSSRIPRKSTSSKVNQEIITAPTTSYSGPLARTKSTKTLTPKPVNPDAVGGPAIAKGPSVEEPCDIPLPSTPAPSGPLRHVKTLNSEGTTPIISRVTPRRSSSSSLAYSVHDSLEGEDVVASTTPTDDPPLGKHDFIASYIEKHARTQCNQPHPRQNEPTSCSETEADAQASVEVNPLHGLLSDRVASELSHSEQWLLAASSRSCNTRIASDSDATIRATSFAKFEESDSTFRNVASLELVDPMLNDPGIVFSRKKSLVSGSDHGLPNDDDTGSHPEPAHTDVTQEETSSVTSAVTELNRTAEIWQHTSPVRGRKQQSQSASSPREGTMASARSSLLSQLRATAPDFVPQQESTAPRPGLPTEWTNMQPQYVYENPFGVDQAGNPYYYSMYPVPINPGTIFDFTTYRPRSASPSKKKPKGKKKAPPNQRVRPRDQTDDWNFSPTKGGDPEERKEAQKQEKALTKNETTPRAAHASLPQDMDPKAGEVFTEPPEMVSRSPTPFRYQLENLNVEPASRHCGSNAQDHERPAIDWSTVHNVGPANFRQPPHNATPSSYDPRGYTSSGRAGRVPGGFGHYTMPAAPYPRGQSSRQPYRQQPGNGLYDRPGYGYGGGRYRNAAAAGFPLDSTTPFPDPVPPPVPQRSGIPKEYLGYSVDDKIRNTRKPSETCGRVVIEFPATEMVGGVPCNGCEPDH</sequence>
<feature type="compositionally biased region" description="Basic and acidic residues" evidence="1">
    <location>
        <begin position="987"/>
        <end position="1003"/>
    </location>
</feature>
<feature type="compositionally biased region" description="Basic residues" evidence="1">
    <location>
        <begin position="954"/>
        <end position="964"/>
    </location>
</feature>
<feature type="compositionally biased region" description="Polar residues" evidence="1">
    <location>
        <begin position="1126"/>
        <end position="1138"/>
    </location>
</feature>
<feature type="compositionally biased region" description="Pro residues" evidence="1">
    <location>
        <begin position="1170"/>
        <end position="1179"/>
    </location>
</feature>
<feature type="compositionally biased region" description="Polar residues" evidence="1">
    <location>
        <begin position="553"/>
        <end position="567"/>
    </location>
</feature>
<feature type="region of interest" description="Disordered" evidence="1">
    <location>
        <begin position="194"/>
        <end position="336"/>
    </location>
</feature>
<feature type="region of interest" description="Disordered" evidence="1">
    <location>
        <begin position="354"/>
        <end position="428"/>
    </location>
</feature>
<feature type="compositionally biased region" description="Polar residues" evidence="1">
    <location>
        <begin position="623"/>
        <end position="632"/>
    </location>
</feature>
<evidence type="ECO:0000313" key="2">
    <source>
        <dbReference type="EMBL" id="ORY06878.1"/>
    </source>
</evidence>
<feature type="region of interest" description="Disordered" evidence="1">
    <location>
        <begin position="1080"/>
        <end position="1147"/>
    </location>
</feature>
<feature type="compositionally biased region" description="Polar residues" evidence="1">
    <location>
        <begin position="826"/>
        <end position="839"/>
    </location>
</feature>
<protein>
    <submittedName>
        <fullName evidence="2">Uncharacterized protein</fullName>
    </submittedName>
</protein>
<gene>
    <name evidence="2" type="ORF">BCR34DRAFT_604050</name>
</gene>
<feature type="region of interest" description="Disordered" evidence="1">
    <location>
        <begin position="52"/>
        <end position="131"/>
    </location>
</feature>
<feature type="region of interest" description="Disordered" evidence="1">
    <location>
        <begin position="798"/>
        <end position="873"/>
    </location>
</feature>
<feature type="region of interest" description="Disordered" evidence="1">
    <location>
        <begin position="1167"/>
        <end position="1186"/>
    </location>
</feature>
<feature type="compositionally biased region" description="Basic and acidic residues" evidence="1">
    <location>
        <begin position="454"/>
        <end position="465"/>
    </location>
</feature>
<feature type="compositionally biased region" description="Polar residues" evidence="1">
    <location>
        <begin position="687"/>
        <end position="704"/>
    </location>
</feature>
<evidence type="ECO:0000313" key="3">
    <source>
        <dbReference type="Proteomes" id="UP000193144"/>
    </source>
</evidence>
<feature type="compositionally biased region" description="Basic and acidic residues" evidence="1">
    <location>
        <begin position="474"/>
        <end position="484"/>
    </location>
</feature>
<comment type="caution">
    <text evidence="2">The sequence shown here is derived from an EMBL/GenBank/DDBJ whole genome shotgun (WGS) entry which is preliminary data.</text>
</comment>
<feature type="region of interest" description="Disordered" evidence="1">
    <location>
        <begin position="655"/>
        <end position="674"/>
    </location>
</feature>
<feature type="region of interest" description="Disordered" evidence="1">
    <location>
        <begin position="683"/>
        <end position="710"/>
    </location>
</feature>
<dbReference type="OrthoDB" id="3801600at2759"/>
<reference evidence="2 3" key="1">
    <citation type="submission" date="2016-07" db="EMBL/GenBank/DDBJ databases">
        <title>Pervasive Adenine N6-methylation of Active Genes in Fungi.</title>
        <authorList>
            <consortium name="DOE Joint Genome Institute"/>
            <person name="Mondo S.J."/>
            <person name="Dannebaum R.O."/>
            <person name="Kuo R.C."/>
            <person name="Labutti K."/>
            <person name="Haridas S."/>
            <person name="Kuo A."/>
            <person name="Salamov A."/>
            <person name="Ahrendt S.R."/>
            <person name="Lipzen A."/>
            <person name="Sullivan W."/>
            <person name="Andreopoulos W.B."/>
            <person name="Clum A."/>
            <person name="Lindquist E."/>
            <person name="Daum C."/>
            <person name="Ramamoorthy G.K."/>
            <person name="Gryganskyi A."/>
            <person name="Culley D."/>
            <person name="Magnuson J.K."/>
            <person name="James T.Y."/>
            <person name="O'Malley M.A."/>
            <person name="Stajich J.E."/>
            <person name="Spatafora J.W."/>
            <person name="Visel A."/>
            <person name="Grigoriev I.V."/>
        </authorList>
    </citation>
    <scope>NUCLEOTIDE SEQUENCE [LARGE SCALE GENOMIC DNA]</scope>
    <source>
        <strain evidence="2 3">CBS 115471</strain>
    </source>
</reference>
<organism evidence="2 3">
    <name type="scientific">Clohesyomyces aquaticus</name>
    <dbReference type="NCBI Taxonomy" id="1231657"/>
    <lineage>
        <taxon>Eukaryota</taxon>
        <taxon>Fungi</taxon>
        <taxon>Dikarya</taxon>
        <taxon>Ascomycota</taxon>
        <taxon>Pezizomycotina</taxon>
        <taxon>Dothideomycetes</taxon>
        <taxon>Pleosporomycetidae</taxon>
        <taxon>Pleosporales</taxon>
        <taxon>Lindgomycetaceae</taxon>
        <taxon>Clohesyomyces</taxon>
    </lineage>
</organism>
<feature type="compositionally biased region" description="Basic and acidic residues" evidence="1">
    <location>
        <begin position="209"/>
        <end position="218"/>
    </location>
</feature>
<keyword evidence="3" id="KW-1185">Reference proteome</keyword>
<feature type="compositionally biased region" description="Polar residues" evidence="1">
    <location>
        <begin position="856"/>
        <end position="865"/>
    </location>
</feature>
<dbReference type="Proteomes" id="UP000193144">
    <property type="component" value="Unassembled WGS sequence"/>
</dbReference>
<dbReference type="AlphaFoldDB" id="A0A1Y1Z9D0"/>
<accession>A0A1Y1Z9D0</accession>
<feature type="region of interest" description="Disordered" evidence="1">
    <location>
        <begin position="446"/>
        <end position="650"/>
    </location>
</feature>
<feature type="compositionally biased region" description="Polar residues" evidence="1">
    <location>
        <begin position="1088"/>
        <end position="1104"/>
    </location>
</feature>
<proteinExistence type="predicted"/>
<feature type="compositionally biased region" description="Basic and acidic residues" evidence="1">
    <location>
        <begin position="296"/>
        <end position="308"/>
    </location>
</feature>